<dbReference type="Gene3D" id="3.40.50.2000">
    <property type="entry name" value="Glycogen Phosphorylase B"/>
    <property type="match status" value="3"/>
</dbReference>
<feature type="compositionally biased region" description="Polar residues" evidence="1">
    <location>
        <begin position="59"/>
        <end position="69"/>
    </location>
</feature>
<keyword evidence="5" id="KW-1185">Reference proteome</keyword>
<dbReference type="Proteomes" id="UP000624703">
    <property type="component" value="Unassembled WGS sequence"/>
</dbReference>
<dbReference type="RefSeq" id="WP_200312524.1">
    <property type="nucleotide sequence ID" value="NZ_JAENIM010000045.1"/>
</dbReference>
<dbReference type="Pfam" id="PF13439">
    <property type="entry name" value="Glyco_transf_4"/>
    <property type="match status" value="1"/>
</dbReference>
<dbReference type="InterPro" id="IPR028098">
    <property type="entry name" value="Glyco_trans_4-like_N"/>
</dbReference>
<dbReference type="GO" id="GO:0016757">
    <property type="term" value="F:glycosyltransferase activity"/>
    <property type="evidence" value="ECO:0007669"/>
    <property type="project" value="InterPro"/>
</dbReference>
<dbReference type="PROSITE" id="PS51257">
    <property type="entry name" value="PROKAR_LIPOPROTEIN"/>
    <property type="match status" value="1"/>
</dbReference>
<feature type="region of interest" description="Disordered" evidence="1">
    <location>
        <begin position="59"/>
        <end position="79"/>
    </location>
</feature>
<evidence type="ECO:0000259" key="2">
    <source>
        <dbReference type="Pfam" id="PF00534"/>
    </source>
</evidence>
<dbReference type="InterPro" id="IPR001296">
    <property type="entry name" value="Glyco_trans_1"/>
</dbReference>
<gene>
    <name evidence="4" type="ORF">JIN82_15235</name>
</gene>
<organism evidence="4 5">
    <name type="scientific">Persicirhabdus sediminis</name>
    <dbReference type="NCBI Taxonomy" id="454144"/>
    <lineage>
        <taxon>Bacteria</taxon>
        <taxon>Pseudomonadati</taxon>
        <taxon>Verrucomicrobiota</taxon>
        <taxon>Verrucomicrobiia</taxon>
        <taxon>Verrucomicrobiales</taxon>
        <taxon>Verrucomicrobiaceae</taxon>
        <taxon>Persicirhabdus</taxon>
    </lineage>
</organism>
<dbReference type="EMBL" id="JAENIM010000045">
    <property type="protein sequence ID" value="MBK1792517.1"/>
    <property type="molecule type" value="Genomic_DNA"/>
</dbReference>
<dbReference type="PANTHER" id="PTHR45947">
    <property type="entry name" value="SULFOQUINOVOSYL TRANSFERASE SQD2"/>
    <property type="match status" value="1"/>
</dbReference>
<dbReference type="SUPFAM" id="SSF53756">
    <property type="entry name" value="UDP-Glycosyltransferase/glycogen phosphorylase"/>
    <property type="match status" value="1"/>
</dbReference>
<feature type="domain" description="Glycosyltransferase subfamily 4-like N-terminal" evidence="3">
    <location>
        <begin position="282"/>
        <end position="374"/>
    </location>
</feature>
<feature type="region of interest" description="Disordered" evidence="1">
    <location>
        <begin position="187"/>
        <end position="225"/>
    </location>
</feature>
<dbReference type="Pfam" id="PF00534">
    <property type="entry name" value="Glycos_transf_1"/>
    <property type="match status" value="1"/>
</dbReference>
<dbReference type="CDD" id="cd03801">
    <property type="entry name" value="GT4_PimA-like"/>
    <property type="match status" value="1"/>
</dbReference>
<evidence type="ECO:0000313" key="4">
    <source>
        <dbReference type="EMBL" id="MBK1792517.1"/>
    </source>
</evidence>
<name>A0A8J7MGL8_9BACT</name>
<feature type="domain" description="Glycosyl transferase family 1" evidence="2">
    <location>
        <begin position="422"/>
        <end position="542"/>
    </location>
</feature>
<sequence length="599" mass="65763">MADRWRVLMLGWEYPPAVSGGLGVACFGLVKALEKLAEVDLVVPMDLFPPAEGLTVSPSLQPYQLGQSDRQSEREVDGSRARVRFPAGNRSPSAEGRIFPNAYACATQWGDFSPYDAAAGPAREMAVEKWSPYAGGNGLRGHAHCFCRHGKSRVAGFGWQSAAEANGYFTFSPWANRANRTGIIGAGSEVKNSHPQAVARGDAAKRQQPDRQSERVPRRHRARRSALAGDRALATGVCALERVIELAATARDDGGFSDAQLYAGDLHAKVVAYTRRAVLRGLASSAEVIHAHDWMTFPAAIQLGRLTGKPVILHVHSSQYDRLGSWARDWIFQLEKKAFQLADVVVCVSTYTADILQNHYGVAEEKISVISNAYSPANPADPPAVKNFPTQAEAMASGALSRQLDRQSERVTERGWHEPIIDVDDDEKWVLFVGRLTYQKGPEFFVELAKRVTDERANVRFFIAGSGEKGDELKAMAARRQLQGKLEFLGQLDRGDLLAVMRRAQVLCMPSVSEPFGLVALEAAAMGMLVIVSRQSGVRDQLAGVQALDFWDLAGWQRAVKCALDQPSGDRQKKTQLEIADFSWDDAARQVLECYRAAR</sequence>
<comment type="caution">
    <text evidence="4">The sequence shown here is derived from an EMBL/GenBank/DDBJ whole genome shotgun (WGS) entry which is preliminary data.</text>
</comment>
<reference evidence="4" key="1">
    <citation type="submission" date="2021-01" db="EMBL/GenBank/DDBJ databases">
        <title>Modified the classification status of verrucomicrobia.</title>
        <authorList>
            <person name="Feng X."/>
        </authorList>
    </citation>
    <scope>NUCLEOTIDE SEQUENCE</scope>
    <source>
        <strain evidence="4">_KCTC 22039</strain>
    </source>
</reference>
<evidence type="ECO:0000313" key="5">
    <source>
        <dbReference type="Proteomes" id="UP000624703"/>
    </source>
</evidence>
<feature type="compositionally biased region" description="Basic and acidic residues" evidence="1">
    <location>
        <begin position="202"/>
        <end position="216"/>
    </location>
</feature>
<accession>A0A8J7MGL8</accession>
<evidence type="ECO:0000259" key="3">
    <source>
        <dbReference type="Pfam" id="PF13439"/>
    </source>
</evidence>
<dbReference type="AlphaFoldDB" id="A0A8J7MGL8"/>
<dbReference type="PANTHER" id="PTHR45947:SF3">
    <property type="entry name" value="SULFOQUINOVOSYL TRANSFERASE SQD2"/>
    <property type="match status" value="1"/>
</dbReference>
<proteinExistence type="predicted"/>
<evidence type="ECO:0000256" key="1">
    <source>
        <dbReference type="SAM" id="MobiDB-lite"/>
    </source>
</evidence>
<dbReference type="InterPro" id="IPR050194">
    <property type="entry name" value="Glycosyltransferase_grp1"/>
</dbReference>
<feature type="compositionally biased region" description="Basic and acidic residues" evidence="1">
    <location>
        <begin position="70"/>
        <end position="79"/>
    </location>
</feature>
<protein>
    <submittedName>
        <fullName evidence="4">Glycosyltransferase</fullName>
    </submittedName>
</protein>